<name>A0A5M3TC64_LIMPL</name>
<evidence type="ECO:0008006" key="3">
    <source>
        <dbReference type="Google" id="ProtNLM"/>
    </source>
</evidence>
<dbReference type="RefSeq" id="WP_006619720.1">
    <property type="nucleotide sequence ID" value="NZ_BIMW01000143.1"/>
</dbReference>
<dbReference type="InterPro" id="IPR014952">
    <property type="entry name" value="DUF1823"/>
</dbReference>
<dbReference type="GeneID" id="301684444"/>
<accession>A0A5M3TC64</accession>
<comment type="caution">
    <text evidence="1">The sequence shown here is derived from an EMBL/GenBank/DDBJ whole genome shotgun (WGS) entry which is preliminary data.</text>
</comment>
<dbReference type="Proteomes" id="UP000326169">
    <property type="component" value="Unassembled WGS sequence"/>
</dbReference>
<protein>
    <recommendedName>
        <fullName evidence="3">DUF1823 domain-containing protein</fullName>
    </recommendedName>
</protein>
<dbReference type="Pfam" id="PF08853">
    <property type="entry name" value="DUF1823"/>
    <property type="match status" value="1"/>
</dbReference>
<sequence length="135" mass="15769">MSELPPLNTDTIWAILNEEIDDSTVNQLVWYYLGYRYDEQSDRWDVTQVDTQWRETYGEPPDFIESRPATVQLTRSIPKENKQLLKEELGFKGYTIGNFGPRQTRRATMANWLLSYIKTTQPNNTDIQAISTTQT</sequence>
<evidence type="ECO:0000313" key="2">
    <source>
        <dbReference type="Proteomes" id="UP000326169"/>
    </source>
</evidence>
<dbReference type="EMBL" id="BIMW01000143">
    <property type="protein sequence ID" value="GCE95601.1"/>
    <property type="molecule type" value="Genomic_DNA"/>
</dbReference>
<dbReference type="Gene3D" id="1.10.418.90">
    <property type="entry name" value="Protein of unknown function DUF1823"/>
    <property type="match status" value="1"/>
</dbReference>
<proteinExistence type="predicted"/>
<reference evidence="1 2" key="1">
    <citation type="journal article" date="2019" name="J Genomics">
        <title>The Draft Genome of a Hydrogen-producing Cyanobacterium, Arthrospira platensis NIES-46.</title>
        <authorList>
            <person name="Suzuki S."/>
            <person name="Yamaguchi H."/>
            <person name="Kawachi M."/>
        </authorList>
    </citation>
    <scope>NUCLEOTIDE SEQUENCE [LARGE SCALE GENOMIC DNA]</scope>
    <source>
        <strain evidence="1 2">NIES-46</strain>
    </source>
</reference>
<keyword evidence="2" id="KW-1185">Reference proteome</keyword>
<evidence type="ECO:0000313" key="1">
    <source>
        <dbReference type="EMBL" id="GCE95601.1"/>
    </source>
</evidence>
<gene>
    <name evidence="1" type="ORF">NIES46_36670</name>
</gene>
<organism evidence="1 2">
    <name type="scientific">Limnospira platensis NIES-46</name>
    <dbReference type="NCBI Taxonomy" id="1236695"/>
    <lineage>
        <taxon>Bacteria</taxon>
        <taxon>Bacillati</taxon>
        <taxon>Cyanobacteriota</taxon>
        <taxon>Cyanophyceae</taxon>
        <taxon>Oscillatoriophycideae</taxon>
        <taxon>Oscillatoriales</taxon>
        <taxon>Sirenicapillariaceae</taxon>
        <taxon>Limnospira</taxon>
    </lineage>
</organism>